<keyword evidence="11" id="KW-1185">Reference proteome</keyword>
<keyword evidence="4" id="KW-1015">Disulfide bond</keyword>
<name>A0AAF3EYU4_9BILA</name>
<dbReference type="GO" id="GO:0006032">
    <property type="term" value="P:chitin catabolic process"/>
    <property type="evidence" value="ECO:0007669"/>
    <property type="project" value="TreeGrafter"/>
</dbReference>
<dbReference type="InterPro" id="IPR029070">
    <property type="entry name" value="Chitinase_insertion_sf"/>
</dbReference>
<evidence type="ECO:0000259" key="10">
    <source>
        <dbReference type="PROSITE" id="PS51910"/>
    </source>
</evidence>
<reference evidence="12" key="1">
    <citation type="submission" date="2024-02" db="UniProtKB">
        <authorList>
            <consortium name="WormBaseParasite"/>
        </authorList>
    </citation>
    <scope>IDENTIFICATION</scope>
</reference>
<feature type="chain" id="PRO_5041960261" description="Chitinase" evidence="8">
    <location>
        <begin position="18"/>
        <end position="495"/>
    </location>
</feature>
<keyword evidence="8" id="KW-0732">Signal</keyword>
<protein>
    <recommendedName>
        <fullName evidence="13">Chitinase</fullName>
    </recommendedName>
</protein>
<evidence type="ECO:0000256" key="3">
    <source>
        <dbReference type="ARBA" id="ARBA00022801"/>
    </source>
</evidence>
<keyword evidence="5 6" id="KW-0326">Glycosidase</keyword>
<feature type="region of interest" description="Disordered" evidence="7">
    <location>
        <begin position="417"/>
        <end position="438"/>
    </location>
</feature>
<dbReference type="SMART" id="SM00494">
    <property type="entry name" value="ChtBD2"/>
    <property type="match status" value="1"/>
</dbReference>
<evidence type="ECO:0000313" key="12">
    <source>
        <dbReference type="WBParaSite" id="MBELARI_LOCUS19402"/>
    </source>
</evidence>
<evidence type="ECO:0000256" key="2">
    <source>
        <dbReference type="ARBA" id="ARBA00022669"/>
    </source>
</evidence>
<comment type="similarity">
    <text evidence="1">Belongs to the glycosyl hydrolase 18 family. Chitinase class II subfamily.</text>
</comment>
<organism evidence="11 12">
    <name type="scientific">Mesorhabditis belari</name>
    <dbReference type="NCBI Taxonomy" id="2138241"/>
    <lineage>
        <taxon>Eukaryota</taxon>
        <taxon>Metazoa</taxon>
        <taxon>Ecdysozoa</taxon>
        <taxon>Nematoda</taxon>
        <taxon>Chromadorea</taxon>
        <taxon>Rhabditida</taxon>
        <taxon>Rhabditina</taxon>
        <taxon>Rhabditomorpha</taxon>
        <taxon>Rhabditoidea</taxon>
        <taxon>Rhabditidae</taxon>
        <taxon>Mesorhabditinae</taxon>
        <taxon>Mesorhabditis</taxon>
    </lineage>
</organism>
<feature type="signal peptide" evidence="8">
    <location>
        <begin position="1"/>
        <end position="17"/>
    </location>
</feature>
<evidence type="ECO:0000256" key="4">
    <source>
        <dbReference type="ARBA" id="ARBA00023157"/>
    </source>
</evidence>
<evidence type="ECO:0008006" key="13">
    <source>
        <dbReference type="Google" id="ProtNLM"/>
    </source>
</evidence>
<dbReference type="GO" id="GO:0008061">
    <property type="term" value="F:chitin binding"/>
    <property type="evidence" value="ECO:0007669"/>
    <property type="project" value="UniProtKB-KW"/>
</dbReference>
<dbReference type="Proteomes" id="UP000887575">
    <property type="component" value="Unassembled WGS sequence"/>
</dbReference>
<evidence type="ECO:0000256" key="7">
    <source>
        <dbReference type="SAM" id="MobiDB-lite"/>
    </source>
</evidence>
<dbReference type="SUPFAM" id="SSF51445">
    <property type="entry name" value="(Trans)glycosidases"/>
    <property type="match status" value="1"/>
</dbReference>
<evidence type="ECO:0000256" key="1">
    <source>
        <dbReference type="ARBA" id="ARBA00009121"/>
    </source>
</evidence>
<dbReference type="PROSITE" id="PS50940">
    <property type="entry name" value="CHIT_BIND_II"/>
    <property type="match status" value="1"/>
</dbReference>
<dbReference type="SUPFAM" id="SSF57625">
    <property type="entry name" value="Invertebrate chitin-binding proteins"/>
    <property type="match status" value="1"/>
</dbReference>
<dbReference type="Gene3D" id="3.10.50.10">
    <property type="match status" value="1"/>
</dbReference>
<dbReference type="InterPro" id="IPR001579">
    <property type="entry name" value="Glyco_hydro_18_chit_AS"/>
</dbReference>
<dbReference type="AlphaFoldDB" id="A0AAF3EYU4"/>
<dbReference type="InterPro" id="IPR017853">
    <property type="entry name" value="GH"/>
</dbReference>
<evidence type="ECO:0000259" key="9">
    <source>
        <dbReference type="PROSITE" id="PS50940"/>
    </source>
</evidence>
<dbReference type="PROSITE" id="PS01095">
    <property type="entry name" value="GH18_1"/>
    <property type="match status" value="1"/>
</dbReference>
<dbReference type="GO" id="GO:0004568">
    <property type="term" value="F:chitinase activity"/>
    <property type="evidence" value="ECO:0007669"/>
    <property type="project" value="TreeGrafter"/>
</dbReference>
<evidence type="ECO:0000256" key="6">
    <source>
        <dbReference type="RuleBase" id="RU000489"/>
    </source>
</evidence>
<dbReference type="PROSITE" id="PS51910">
    <property type="entry name" value="GH18_2"/>
    <property type="match status" value="1"/>
</dbReference>
<proteinExistence type="inferred from homology"/>
<dbReference type="InterPro" id="IPR050314">
    <property type="entry name" value="Glycosyl_Hydrlase_18"/>
</dbReference>
<evidence type="ECO:0000256" key="5">
    <source>
        <dbReference type="ARBA" id="ARBA00023295"/>
    </source>
</evidence>
<dbReference type="InterPro" id="IPR036508">
    <property type="entry name" value="Chitin-bd_dom_sf"/>
</dbReference>
<dbReference type="GO" id="GO:0005576">
    <property type="term" value="C:extracellular region"/>
    <property type="evidence" value="ECO:0007669"/>
    <property type="project" value="InterPro"/>
</dbReference>
<evidence type="ECO:0000256" key="8">
    <source>
        <dbReference type="SAM" id="SignalP"/>
    </source>
</evidence>
<accession>A0AAF3EYU4</accession>
<sequence>MKLPLLFIVGSLSISYGTPVKEEMIHVNRVLDNQQYIRPCYFTNWAQYRQGRGKYAPSNYVPGLCTHILYAFGWMNADYTVRAYDDSDLPSDWGGPGQYALVNQLKTIDPNLKTLLSFGGWTFGTSLFEGMSSSPTNRATFINSVLRFVRQYNFDGIDIDWEYPTNHMAQYTAVMQELRQSVDAEGRLSGKPKLLMTAAVAAGASNMDGYDVPNIANALDFINLMSYDFWGAWDGETGMNSPLYGRAGLSADKQKWNTDWAANEWARRGMPKNKIVIGIGPYGRGWTLANPNNIQPGSTGNSPAPALPYSQQAGIATYYEICEMLAQGGKRYWHSEHQVPWLVYQNQWWSYDDAESVKNKCDYIKANGFGGAMVWALDLDDFNGQCSNGGGVVFPVIGTIARELGGQIIHGNTGTMPPITKGPPQTQPTQGPPPTGSGPFSCNGIPDGFYSDPADCTGFYRCVNGQPNHFTCPSGTYWHEDQLDCDYGKPTSGCK</sequence>
<feature type="compositionally biased region" description="Low complexity" evidence="7">
    <location>
        <begin position="417"/>
        <end position="429"/>
    </location>
</feature>
<dbReference type="InterPro" id="IPR001223">
    <property type="entry name" value="Glyco_hydro18_cat"/>
</dbReference>
<dbReference type="PANTHER" id="PTHR11177:SF400">
    <property type="entry name" value="ENDOCHITINASE-RELATED"/>
    <property type="match status" value="1"/>
</dbReference>
<dbReference type="InterPro" id="IPR002557">
    <property type="entry name" value="Chitin-bd_dom"/>
</dbReference>
<dbReference type="FunFam" id="3.10.50.10:FF:000008">
    <property type="entry name" value="Chitinase 11"/>
    <property type="match status" value="1"/>
</dbReference>
<dbReference type="PANTHER" id="PTHR11177">
    <property type="entry name" value="CHITINASE"/>
    <property type="match status" value="1"/>
</dbReference>
<dbReference type="WBParaSite" id="MBELARI_LOCUS19402">
    <property type="protein sequence ID" value="MBELARI_LOCUS19402"/>
    <property type="gene ID" value="MBELARI_LOCUS19402"/>
</dbReference>
<keyword evidence="2" id="KW-0147">Chitin-binding</keyword>
<dbReference type="Pfam" id="PF01607">
    <property type="entry name" value="CBM_14"/>
    <property type="match status" value="1"/>
</dbReference>
<evidence type="ECO:0000313" key="11">
    <source>
        <dbReference type="Proteomes" id="UP000887575"/>
    </source>
</evidence>
<dbReference type="GO" id="GO:0005975">
    <property type="term" value="P:carbohydrate metabolic process"/>
    <property type="evidence" value="ECO:0007669"/>
    <property type="project" value="InterPro"/>
</dbReference>
<dbReference type="Pfam" id="PF00704">
    <property type="entry name" value="Glyco_hydro_18"/>
    <property type="match status" value="1"/>
</dbReference>
<dbReference type="SMART" id="SM00636">
    <property type="entry name" value="Glyco_18"/>
    <property type="match status" value="1"/>
</dbReference>
<dbReference type="Gene3D" id="2.170.140.10">
    <property type="entry name" value="Chitin binding domain"/>
    <property type="match status" value="1"/>
</dbReference>
<dbReference type="InterPro" id="IPR011583">
    <property type="entry name" value="Chitinase_II/V-like_cat"/>
</dbReference>
<dbReference type="SUPFAM" id="SSF54556">
    <property type="entry name" value="Chitinase insertion domain"/>
    <property type="match status" value="1"/>
</dbReference>
<feature type="domain" description="Chitin-binding type-2" evidence="9">
    <location>
        <begin position="439"/>
        <end position="495"/>
    </location>
</feature>
<keyword evidence="3 6" id="KW-0378">Hydrolase</keyword>
<dbReference type="CDD" id="cd02872">
    <property type="entry name" value="GH18_chitolectin_chitotriosidase"/>
    <property type="match status" value="1"/>
</dbReference>
<feature type="domain" description="GH18" evidence="10">
    <location>
        <begin position="36"/>
        <end position="407"/>
    </location>
</feature>
<dbReference type="Gene3D" id="3.20.20.80">
    <property type="entry name" value="Glycosidases"/>
    <property type="match status" value="1"/>
</dbReference>